<evidence type="ECO:0000256" key="7">
    <source>
        <dbReference type="SAM" id="Phobius"/>
    </source>
</evidence>
<evidence type="ECO:0000256" key="4">
    <source>
        <dbReference type="ARBA" id="ARBA00022989"/>
    </source>
</evidence>
<dbReference type="FunCoup" id="A0A804IJW5">
    <property type="interactions" value="3611"/>
</dbReference>
<comment type="similarity">
    <text evidence="2">Belongs to the TMEM14 family.</text>
</comment>
<reference evidence="8" key="1">
    <citation type="submission" date="2021-03" db="EMBL/GenBank/DDBJ databases">
        <authorList>
            <consortium name="Genoscope - CEA"/>
            <person name="William W."/>
        </authorList>
    </citation>
    <scope>NUCLEOTIDE SEQUENCE</scope>
    <source>
        <strain evidence="8">Doubled-haploid Pahang</strain>
    </source>
</reference>
<gene>
    <name evidence="8" type="ORF">GSMUA_106960.1</name>
</gene>
<evidence type="ECO:0000256" key="3">
    <source>
        <dbReference type="ARBA" id="ARBA00022692"/>
    </source>
</evidence>
<evidence type="ECO:0000256" key="5">
    <source>
        <dbReference type="ARBA" id="ARBA00023136"/>
    </source>
</evidence>
<keyword evidence="10" id="KW-1185">Reference proteome</keyword>
<keyword evidence="5 7" id="KW-0472">Membrane</keyword>
<evidence type="ECO:0000256" key="6">
    <source>
        <dbReference type="SAM" id="MobiDB-lite"/>
    </source>
</evidence>
<sequence length="198" mass="21466">MSTVQLYGSKLAARWSIQPRQGLRPSALWSRVSSDRVDLMGKYVRVPAIRVSNISGGKHSVSLCHKGSSSSSIDANTSMRRTQSKPDEAPTVEPVNGKMSMDIHVQTEAVITIKRSAKIHDFCLGIPFGRFLFAGGLLGYIFSRNPTGMVSGGVILALSFFSLKVWRTGRSSLPFISDQAATSATLCLEFSADVLLVK</sequence>
<dbReference type="Gene3D" id="1.10.10.1740">
    <property type="entry name" value="Transmembrane protein 14-like"/>
    <property type="match status" value="1"/>
</dbReference>
<dbReference type="GO" id="GO:0015245">
    <property type="term" value="F:fatty acid transmembrane transporter activity"/>
    <property type="evidence" value="ECO:0000318"/>
    <property type="project" value="GO_Central"/>
</dbReference>
<evidence type="ECO:0000256" key="2">
    <source>
        <dbReference type="ARBA" id="ARBA00007590"/>
    </source>
</evidence>
<evidence type="ECO:0000313" key="10">
    <source>
        <dbReference type="Proteomes" id="UP000012960"/>
    </source>
</evidence>
<dbReference type="InParanoid" id="A0A804IJW5"/>
<evidence type="ECO:0000313" key="9">
    <source>
        <dbReference type="EnsemblPlants" id="Ma04_p01570.2"/>
    </source>
</evidence>
<dbReference type="PANTHER" id="PTHR12668">
    <property type="entry name" value="TRANSMEMBRANE PROTEIN 14, 15"/>
    <property type="match status" value="1"/>
</dbReference>
<evidence type="ECO:0000256" key="1">
    <source>
        <dbReference type="ARBA" id="ARBA00004370"/>
    </source>
</evidence>
<keyword evidence="3 7" id="KW-0812">Transmembrane</keyword>
<dbReference type="AlphaFoldDB" id="A0A804IJW5"/>
<dbReference type="PANTHER" id="PTHR12668:SF48">
    <property type="entry name" value="PROTEIN FATTY ACID EXPORT 1, CHLOROPLASTIC"/>
    <property type="match status" value="1"/>
</dbReference>
<name>A0A804IJW5_MUSAM</name>
<proteinExistence type="inferred from homology"/>
<evidence type="ECO:0000313" key="8">
    <source>
        <dbReference type="EMBL" id="CAG1840902.1"/>
    </source>
</evidence>
<dbReference type="InterPro" id="IPR005349">
    <property type="entry name" value="TMEM14"/>
</dbReference>
<dbReference type="EnsemblPlants" id="Ma04_t01570.2">
    <property type="protein sequence ID" value="Ma04_p01570.2"/>
    <property type="gene ID" value="Ma04_g01570"/>
</dbReference>
<dbReference type="Proteomes" id="UP000012960">
    <property type="component" value="Unplaced"/>
</dbReference>
<dbReference type="InterPro" id="IPR044890">
    <property type="entry name" value="TMEM14_sf"/>
</dbReference>
<accession>A0A804IJW5</accession>
<dbReference type="GO" id="GO:0015908">
    <property type="term" value="P:fatty acid transport"/>
    <property type="evidence" value="ECO:0000318"/>
    <property type="project" value="GO_Central"/>
</dbReference>
<reference evidence="9" key="2">
    <citation type="submission" date="2021-05" db="UniProtKB">
        <authorList>
            <consortium name="EnsemblPlants"/>
        </authorList>
    </citation>
    <scope>IDENTIFICATION</scope>
    <source>
        <strain evidence="9">subsp. malaccensis</strain>
    </source>
</reference>
<dbReference type="EMBL" id="HG996469">
    <property type="protein sequence ID" value="CAG1840902.1"/>
    <property type="molecule type" value="Genomic_DNA"/>
</dbReference>
<comment type="subcellular location">
    <subcellularLocation>
        <location evidence="1">Membrane</location>
    </subcellularLocation>
</comment>
<feature type="region of interest" description="Disordered" evidence="6">
    <location>
        <begin position="63"/>
        <end position="95"/>
    </location>
</feature>
<dbReference type="GO" id="GO:0009706">
    <property type="term" value="C:chloroplast inner membrane"/>
    <property type="evidence" value="ECO:0000318"/>
    <property type="project" value="GO_Central"/>
</dbReference>
<protein>
    <submittedName>
        <fullName evidence="8">(wild Malaysian banana) hypothetical protein</fullName>
    </submittedName>
</protein>
<feature type="transmembrane region" description="Helical" evidence="7">
    <location>
        <begin position="122"/>
        <end position="142"/>
    </location>
</feature>
<organism evidence="9 10">
    <name type="scientific">Musa acuminata subsp. malaccensis</name>
    <name type="common">Wild banana</name>
    <name type="synonym">Musa malaccensis</name>
    <dbReference type="NCBI Taxonomy" id="214687"/>
    <lineage>
        <taxon>Eukaryota</taxon>
        <taxon>Viridiplantae</taxon>
        <taxon>Streptophyta</taxon>
        <taxon>Embryophyta</taxon>
        <taxon>Tracheophyta</taxon>
        <taxon>Spermatophyta</taxon>
        <taxon>Magnoliopsida</taxon>
        <taxon>Liliopsida</taxon>
        <taxon>Zingiberales</taxon>
        <taxon>Musaceae</taxon>
        <taxon>Musa</taxon>
    </lineage>
</organism>
<dbReference type="Gramene" id="Ma04_t01570.2">
    <property type="protein sequence ID" value="Ma04_p01570.2"/>
    <property type="gene ID" value="Ma04_g01570"/>
</dbReference>
<feature type="transmembrane region" description="Helical" evidence="7">
    <location>
        <begin position="148"/>
        <end position="166"/>
    </location>
</feature>
<feature type="compositionally biased region" description="Polar residues" evidence="6">
    <location>
        <begin position="67"/>
        <end position="81"/>
    </location>
</feature>
<keyword evidence="4 7" id="KW-1133">Transmembrane helix</keyword>